<dbReference type="STRING" id="414004.CENSYa_1681"/>
<gene>
    <name evidence="1" type="ordered locus">CENSYa_1681</name>
</gene>
<dbReference type="EnsemblBacteria" id="ABK78298">
    <property type="protein sequence ID" value="ABK78298"/>
    <property type="gene ID" value="CENSYa_1681"/>
</dbReference>
<accession>A0RY81</accession>
<dbReference type="HOGENOM" id="CLU_075233_0_0_2"/>
<dbReference type="EMBL" id="DP000238">
    <property type="protein sequence ID" value="ABK78298.1"/>
    <property type="molecule type" value="Genomic_DNA"/>
</dbReference>
<keyword evidence="2" id="KW-1185">Reference proteome</keyword>
<sequence length="225" mass="23350">MLKPTYGIALTGFAAVFALLALTPASASFIPAEQSDGPTFYGMAELTHRNADGDIVASSTVHNRLVDNGESILIKSAFTSVDNTGNNPDAPRLICITDKLEGVITETAAAGDFTPADTFGGESSTPPVDTCITAAIDTTTDTSTAVMTATFHGSGAVSPNVTNILENQTIQSLAICTVLNDHLDLRNCQNAGTLFSAVVAPTTPTVRADDSVDVTYIFDITSADN</sequence>
<evidence type="ECO:0000313" key="1">
    <source>
        <dbReference type="EMBL" id="ABK78298.1"/>
    </source>
</evidence>
<proteinExistence type="predicted"/>
<name>A0RY81_CENSY</name>
<reference evidence="1 2" key="1">
    <citation type="journal article" date="2006" name="Proc. Natl. Acad. Sci. U.S.A.">
        <title>Genomic analysis of the uncultivated marine crenarchaeote Cenarchaeum symbiosum.</title>
        <authorList>
            <person name="Hallam S.J."/>
            <person name="Konstantinidis K.T."/>
            <person name="Putnam N."/>
            <person name="Schleper C."/>
            <person name="Watanabe Y."/>
            <person name="Sugahara J."/>
            <person name="Preston C."/>
            <person name="de la Torre J."/>
            <person name="Richardson P.M."/>
            <person name="DeLong E.F."/>
        </authorList>
    </citation>
    <scope>NUCLEOTIDE SEQUENCE [LARGE SCALE GENOMIC DNA]</scope>
    <source>
        <strain evidence="2">A</strain>
    </source>
</reference>
<dbReference type="Proteomes" id="UP000000758">
    <property type="component" value="Chromosome"/>
</dbReference>
<dbReference type="KEGG" id="csy:CENSYa_1681"/>
<evidence type="ECO:0000313" key="2">
    <source>
        <dbReference type="Proteomes" id="UP000000758"/>
    </source>
</evidence>
<dbReference type="AlphaFoldDB" id="A0RY81"/>
<protein>
    <submittedName>
        <fullName evidence="1">Uncharacterized protein</fullName>
    </submittedName>
</protein>
<organism evidence="1 2">
    <name type="scientific">Cenarchaeum symbiosum (strain A)</name>
    <dbReference type="NCBI Taxonomy" id="414004"/>
    <lineage>
        <taxon>Archaea</taxon>
        <taxon>Nitrososphaerota</taxon>
        <taxon>Candidatus Cenarchaeales</taxon>
        <taxon>Candidatus Cenarchaeaceae</taxon>
        <taxon>Candidatus Cenarchaeum</taxon>
    </lineage>
</organism>